<protein>
    <submittedName>
        <fullName evidence="7">NfeD family protein</fullName>
    </submittedName>
</protein>
<keyword evidence="3 5" id="KW-1133">Transmembrane helix</keyword>
<dbReference type="AlphaFoldDB" id="A0A502FWF7"/>
<feature type="transmembrane region" description="Helical" evidence="5">
    <location>
        <begin position="7"/>
        <end position="31"/>
    </location>
</feature>
<keyword evidence="2 5" id="KW-0812">Transmembrane</keyword>
<organism evidence="7 8">
    <name type="scientific">Muricoccus nepalensis</name>
    <dbReference type="NCBI Taxonomy" id="1854500"/>
    <lineage>
        <taxon>Bacteria</taxon>
        <taxon>Pseudomonadati</taxon>
        <taxon>Pseudomonadota</taxon>
        <taxon>Alphaproteobacteria</taxon>
        <taxon>Acetobacterales</taxon>
        <taxon>Roseomonadaceae</taxon>
        <taxon>Muricoccus</taxon>
    </lineage>
</organism>
<dbReference type="SUPFAM" id="SSF141322">
    <property type="entry name" value="NfeD domain-like"/>
    <property type="match status" value="1"/>
</dbReference>
<dbReference type="EMBL" id="RCZP01000014">
    <property type="protein sequence ID" value="TPG53814.1"/>
    <property type="molecule type" value="Genomic_DNA"/>
</dbReference>
<evidence type="ECO:0000256" key="3">
    <source>
        <dbReference type="ARBA" id="ARBA00022989"/>
    </source>
</evidence>
<dbReference type="RefSeq" id="WP_140884578.1">
    <property type="nucleotide sequence ID" value="NZ_RCZP01000014.1"/>
</dbReference>
<evidence type="ECO:0000313" key="7">
    <source>
        <dbReference type="EMBL" id="TPG53814.1"/>
    </source>
</evidence>
<dbReference type="InterPro" id="IPR012340">
    <property type="entry name" value="NA-bd_OB-fold"/>
</dbReference>
<dbReference type="PANTHER" id="PTHR33507:SF3">
    <property type="entry name" value="INNER MEMBRANE PROTEIN YBBJ"/>
    <property type="match status" value="1"/>
</dbReference>
<dbReference type="Gene3D" id="2.40.50.140">
    <property type="entry name" value="Nucleic acid-binding proteins"/>
    <property type="match status" value="1"/>
</dbReference>
<keyword evidence="8" id="KW-1185">Reference proteome</keyword>
<evidence type="ECO:0000313" key="8">
    <source>
        <dbReference type="Proteomes" id="UP000317078"/>
    </source>
</evidence>
<dbReference type="GO" id="GO:0005886">
    <property type="term" value="C:plasma membrane"/>
    <property type="evidence" value="ECO:0007669"/>
    <property type="project" value="TreeGrafter"/>
</dbReference>
<evidence type="ECO:0000256" key="1">
    <source>
        <dbReference type="ARBA" id="ARBA00004141"/>
    </source>
</evidence>
<dbReference type="Proteomes" id="UP000317078">
    <property type="component" value="Unassembled WGS sequence"/>
</dbReference>
<evidence type="ECO:0000256" key="4">
    <source>
        <dbReference type="ARBA" id="ARBA00023136"/>
    </source>
</evidence>
<sequence>MDIWLIWVLAGLLLLGAELLLPGIFLLWAGLASVGTGLAWLALAPGFPAAVVIFVALMAAGVALGLRRRGAGASSLNTPEAGLAGREGRVLAADETGLRVRIGDSDWSARPAAGARLPAGTAVRVEAVEGTVLVVRALD</sequence>
<name>A0A502FWF7_9PROT</name>
<keyword evidence="4 5" id="KW-0472">Membrane</keyword>
<evidence type="ECO:0000256" key="2">
    <source>
        <dbReference type="ARBA" id="ARBA00022692"/>
    </source>
</evidence>
<evidence type="ECO:0000259" key="6">
    <source>
        <dbReference type="Pfam" id="PF01957"/>
    </source>
</evidence>
<reference evidence="7 8" key="1">
    <citation type="journal article" date="2019" name="Environ. Microbiol.">
        <title>Species interactions and distinct microbial communities in high Arctic permafrost affected cryosols are associated with the CH4 and CO2 gas fluxes.</title>
        <authorList>
            <person name="Altshuler I."/>
            <person name="Hamel J."/>
            <person name="Turney S."/>
            <person name="Magnuson E."/>
            <person name="Levesque R."/>
            <person name="Greer C."/>
            <person name="Whyte L.G."/>
        </authorList>
    </citation>
    <scope>NUCLEOTIDE SEQUENCE [LARGE SCALE GENOMIC DNA]</scope>
    <source>
        <strain evidence="7 8">S9.3B</strain>
    </source>
</reference>
<gene>
    <name evidence="7" type="ORF">EAH89_15335</name>
</gene>
<dbReference type="InterPro" id="IPR052165">
    <property type="entry name" value="Membrane_assoc_protease"/>
</dbReference>
<feature type="domain" description="NfeD-like C-terminal" evidence="6">
    <location>
        <begin position="82"/>
        <end position="136"/>
    </location>
</feature>
<accession>A0A502FWF7</accession>
<dbReference type="OrthoDB" id="9810336at2"/>
<dbReference type="Pfam" id="PF01957">
    <property type="entry name" value="NfeD"/>
    <property type="match status" value="1"/>
</dbReference>
<dbReference type="InterPro" id="IPR002810">
    <property type="entry name" value="NfeD-like_C"/>
</dbReference>
<proteinExistence type="predicted"/>
<comment type="caution">
    <text evidence="7">The sequence shown here is derived from an EMBL/GenBank/DDBJ whole genome shotgun (WGS) entry which is preliminary data.</text>
</comment>
<dbReference type="PANTHER" id="PTHR33507">
    <property type="entry name" value="INNER MEMBRANE PROTEIN YBBJ"/>
    <property type="match status" value="1"/>
</dbReference>
<feature type="transmembrane region" description="Helical" evidence="5">
    <location>
        <begin position="37"/>
        <end position="66"/>
    </location>
</feature>
<comment type="subcellular location">
    <subcellularLocation>
        <location evidence="1">Membrane</location>
        <topology evidence="1">Multi-pass membrane protein</topology>
    </subcellularLocation>
</comment>
<evidence type="ECO:0000256" key="5">
    <source>
        <dbReference type="SAM" id="Phobius"/>
    </source>
</evidence>